<dbReference type="VEuPathDB" id="FungiDB:PADG_06547"/>
<organism evidence="1 2">
    <name type="scientific">Paracoccidioides brasiliensis</name>
    <dbReference type="NCBI Taxonomy" id="121759"/>
    <lineage>
        <taxon>Eukaryota</taxon>
        <taxon>Fungi</taxon>
        <taxon>Dikarya</taxon>
        <taxon>Ascomycota</taxon>
        <taxon>Pezizomycotina</taxon>
        <taxon>Eurotiomycetes</taxon>
        <taxon>Eurotiomycetidae</taxon>
        <taxon>Onygenales</taxon>
        <taxon>Ajellomycetaceae</taxon>
        <taxon>Paracoccidioides</taxon>
    </lineage>
</organism>
<evidence type="ECO:0000313" key="1">
    <source>
        <dbReference type="EMBL" id="ODH34269.1"/>
    </source>
</evidence>
<feature type="non-terminal residue" evidence="1">
    <location>
        <position position="1"/>
    </location>
</feature>
<protein>
    <submittedName>
        <fullName evidence="1">Uncharacterized protein</fullName>
    </submittedName>
</protein>
<dbReference type="VEuPathDB" id="FungiDB:PABG_07362"/>
<dbReference type="Proteomes" id="UP000242814">
    <property type="component" value="Unassembled WGS sequence"/>
</dbReference>
<reference evidence="1 2" key="1">
    <citation type="submission" date="2016-06" db="EMBL/GenBank/DDBJ databases">
        <authorList>
            <person name="Kjaerup R.B."/>
            <person name="Dalgaard T.S."/>
            <person name="Juul-Madsen H.R."/>
        </authorList>
    </citation>
    <scope>NUCLEOTIDE SEQUENCE [LARGE SCALE GENOMIC DNA]</scope>
    <source>
        <strain evidence="1 2">Pb300</strain>
    </source>
</reference>
<dbReference type="EMBL" id="LZYO01000104">
    <property type="protein sequence ID" value="ODH34269.1"/>
    <property type="molecule type" value="Genomic_DNA"/>
</dbReference>
<proteinExistence type="predicted"/>
<gene>
    <name evidence="1" type="ORF">ACO22_03162</name>
</gene>
<comment type="caution">
    <text evidence="1">The sequence shown here is derived from an EMBL/GenBank/DDBJ whole genome shotgun (WGS) entry which is preliminary data.</text>
</comment>
<name>A0A1D2JGR9_PARBR</name>
<accession>A0A1D2JGR9</accession>
<sequence length="131" mass="15093">STDQLQVSLEEFRQTIHSDKNYVYNELAAIFDSIFDDEKALRDIVTCLQMEQNDAAAQTAIKQSQTNELIAEWGELSHILVHMTVSYQATSQDIILSKNTRRSVKIDDSKHLTDNKTSKFEHWLSCMKNKL</sequence>
<dbReference type="AlphaFoldDB" id="A0A1D2JGR9"/>
<evidence type="ECO:0000313" key="2">
    <source>
        <dbReference type="Proteomes" id="UP000242814"/>
    </source>
</evidence>